<dbReference type="EMBL" id="AFLW02000127">
    <property type="protein sequence ID" value="EMM81557.1"/>
    <property type="molecule type" value="Genomic_DNA"/>
</dbReference>
<accession>M6GDZ2</accession>
<comment type="caution">
    <text evidence="1">The sequence shown here is derived from an EMBL/GenBank/DDBJ whole genome shotgun (WGS) entry which is preliminary data.</text>
</comment>
<gene>
    <name evidence="1" type="ORF">LEP1GSC037_0015</name>
</gene>
<sequence length="58" mass="7169">MERILGDKIHFLILQYIQNPEYIFQYWKGIRDLSLELGILEFDRRLDFIPILRTLFRV</sequence>
<name>M6GDZ2_LEPIR</name>
<evidence type="ECO:0000313" key="2">
    <source>
        <dbReference type="Proteomes" id="UP000012128"/>
    </source>
</evidence>
<dbReference type="Proteomes" id="UP000012128">
    <property type="component" value="Unassembled WGS sequence"/>
</dbReference>
<protein>
    <submittedName>
        <fullName evidence="1">Uncharacterized protein</fullName>
    </submittedName>
</protein>
<dbReference type="AlphaFoldDB" id="M6GDZ2"/>
<evidence type="ECO:0000313" key="1">
    <source>
        <dbReference type="EMBL" id="EMM81557.1"/>
    </source>
</evidence>
<organism evidence="1 2">
    <name type="scientific">Leptospira interrogans str. 2006001854</name>
    <dbReference type="NCBI Taxonomy" id="1001590"/>
    <lineage>
        <taxon>Bacteria</taxon>
        <taxon>Pseudomonadati</taxon>
        <taxon>Spirochaetota</taxon>
        <taxon>Spirochaetia</taxon>
        <taxon>Leptospirales</taxon>
        <taxon>Leptospiraceae</taxon>
        <taxon>Leptospira</taxon>
    </lineage>
</organism>
<reference evidence="1 2" key="1">
    <citation type="submission" date="2013-01" db="EMBL/GenBank/DDBJ databases">
        <authorList>
            <person name="Harkins D.M."/>
            <person name="Durkin A.S."/>
            <person name="Brinkac L.M."/>
            <person name="Haft D.H."/>
            <person name="Selengut J.D."/>
            <person name="Sanka R."/>
            <person name="DePew J."/>
            <person name="Purushe J."/>
            <person name="Hospenthal D.R."/>
            <person name="Murray C.K."/>
            <person name="Pimentel G."/>
            <person name="Wasfy M."/>
            <person name="Parker T."/>
            <person name="Miller R.S."/>
            <person name="Vinetz J.M."/>
            <person name="Sutton G.G."/>
            <person name="Nierman W.C."/>
            <person name="Fouts D.E."/>
        </authorList>
    </citation>
    <scope>NUCLEOTIDE SEQUENCE [LARGE SCALE GENOMIC DNA]</scope>
    <source>
        <strain evidence="1 2">2006001854</strain>
    </source>
</reference>
<proteinExistence type="predicted"/>